<dbReference type="HAMAP" id="MF_00468">
    <property type="entry name" value="CysZ"/>
    <property type="match status" value="1"/>
</dbReference>
<evidence type="ECO:0000256" key="3">
    <source>
        <dbReference type="ARBA" id="ARBA00022475"/>
    </source>
</evidence>
<comment type="function">
    <text evidence="11">High affinity, high specificity proton-dependent sulfate transporter, which mediates sulfate uptake. Provides the sulfur source for the cysteine synthesis pathway.</text>
</comment>
<keyword evidence="5 11" id="KW-0028">Amino-acid biosynthesis</keyword>
<comment type="caution">
    <text evidence="12">The sequence shown here is derived from an EMBL/GenBank/DDBJ whole genome shotgun (WGS) entry which is preliminary data.</text>
</comment>
<protein>
    <recommendedName>
        <fullName evidence="11">Sulfate transporter CysZ</fullName>
    </recommendedName>
</protein>
<dbReference type="InterPro" id="IPR050480">
    <property type="entry name" value="CysZ-like"/>
</dbReference>
<evidence type="ECO:0000256" key="5">
    <source>
        <dbReference type="ARBA" id="ARBA00022605"/>
    </source>
</evidence>
<evidence type="ECO:0000256" key="6">
    <source>
        <dbReference type="ARBA" id="ARBA00022692"/>
    </source>
</evidence>
<evidence type="ECO:0000313" key="12">
    <source>
        <dbReference type="EMBL" id="PWD81018.1"/>
    </source>
</evidence>
<keyword evidence="10 11" id="KW-0198">Cysteine biosynthesis</keyword>
<sequence>MRATASQRNNQNGLQYFLEGFRLMMRPGMKRFVFMPILVNIIILGGAFSWLYLQVDDWIEYLLTHLPSWLQWLKYLMWPMVLASILLIFGYFFSALANIIAAPFNSFLAEKVEAELRGIPAESMPWSDVIKDIPRTLHREWTRIKYYIPRALLILIISFVPVINVAAPFLWFIFGAWMLTLQYCDYAFDNHKISFPVMLASLKQDRITNMPFGGLVYIATMVPILNLFIMPASVCAGTALWVDRYRQKHLPQ</sequence>
<keyword evidence="13" id="KW-1185">Reference proteome</keyword>
<evidence type="ECO:0000256" key="2">
    <source>
        <dbReference type="ARBA" id="ARBA00022448"/>
    </source>
</evidence>
<comment type="subcellular location">
    <subcellularLocation>
        <location evidence="11">Cell inner membrane</location>
        <topology evidence="11">Multi-pass membrane protein</topology>
    </subcellularLocation>
    <subcellularLocation>
        <location evidence="1">Membrane</location>
        <topology evidence="1">Multi-pass membrane protein</topology>
    </subcellularLocation>
</comment>
<evidence type="ECO:0000256" key="1">
    <source>
        <dbReference type="ARBA" id="ARBA00004141"/>
    </source>
</evidence>
<evidence type="ECO:0000256" key="11">
    <source>
        <dbReference type="HAMAP-Rule" id="MF_00468"/>
    </source>
</evidence>
<dbReference type="AlphaFoldDB" id="A0A2U2AEC7"/>
<organism evidence="12 13">
    <name type="scientific">Ignatzschineria ureiclastica</name>
    <dbReference type="NCBI Taxonomy" id="472582"/>
    <lineage>
        <taxon>Bacteria</taxon>
        <taxon>Pseudomonadati</taxon>
        <taxon>Pseudomonadota</taxon>
        <taxon>Gammaproteobacteria</taxon>
        <taxon>Cardiobacteriales</taxon>
        <taxon>Ignatzschineriaceae</taxon>
        <taxon>Ignatzschineria</taxon>
    </lineage>
</organism>
<dbReference type="PANTHER" id="PTHR37468:SF1">
    <property type="entry name" value="SULFATE TRANSPORTER CYSZ"/>
    <property type="match status" value="1"/>
</dbReference>
<accession>A0A2U2AEC7</accession>
<dbReference type="GO" id="GO:0009675">
    <property type="term" value="F:high-affinity sulfate:proton symporter activity"/>
    <property type="evidence" value="ECO:0007669"/>
    <property type="project" value="TreeGrafter"/>
</dbReference>
<keyword evidence="9 11" id="KW-0472">Membrane</keyword>
<dbReference type="InterPro" id="IPR059112">
    <property type="entry name" value="CysZ/EI24"/>
</dbReference>
<keyword evidence="8 11" id="KW-0764">Sulfate transport</keyword>
<evidence type="ECO:0000256" key="7">
    <source>
        <dbReference type="ARBA" id="ARBA00022989"/>
    </source>
</evidence>
<dbReference type="GO" id="GO:0000103">
    <property type="term" value="P:sulfate assimilation"/>
    <property type="evidence" value="ECO:0007669"/>
    <property type="project" value="InterPro"/>
</dbReference>
<comment type="similarity">
    <text evidence="11">Belongs to the CysZ family.</text>
</comment>
<keyword evidence="6 11" id="KW-0812">Transmembrane</keyword>
<feature type="transmembrane region" description="Helical" evidence="11">
    <location>
        <begin position="215"/>
        <end position="242"/>
    </location>
</feature>
<gene>
    <name evidence="11" type="primary">cysZ</name>
    <name evidence="12" type="ORF">DC083_07935</name>
</gene>
<keyword evidence="2 11" id="KW-0813">Transport</keyword>
<dbReference type="OrthoDB" id="5292355at2"/>
<evidence type="ECO:0000256" key="4">
    <source>
        <dbReference type="ARBA" id="ARBA00022519"/>
    </source>
</evidence>
<dbReference type="PANTHER" id="PTHR37468">
    <property type="entry name" value="SULFATE TRANSPORTER CYSZ"/>
    <property type="match status" value="1"/>
</dbReference>
<keyword evidence="3 11" id="KW-1003">Cell membrane</keyword>
<dbReference type="RefSeq" id="WP_109189662.1">
    <property type="nucleotide sequence ID" value="NZ_BMYA01000002.1"/>
</dbReference>
<evidence type="ECO:0000256" key="8">
    <source>
        <dbReference type="ARBA" id="ARBA00023032"/>
    </source>
</evidence>
<keyword evidence="4 11" id="KW-0997">Cell inner membrane</keyword>
<proteinExistence type="inferred from homology"/>
<dbReference type="GO" id="GO:0005886">
    <property type="term" value="C:plasma membrane"/>
    <property type="evidence" value="ECO:0007669"/>
    <property type="project" value="UniProtKB-SubCell"/>
</dbReference>
<reference evidence="13" key="1">
    <citation type="submission" date="2018-05" db="EMBL/GenBank/DDBJ databases">
        <title>Ignatzschineria dubaiensis sp. nov., isolated from necrotic foot tissues of dromedaries (Camelus dromedarius) and associated maggots in Dubai, United Arab Emirates.</title>
        <authorList>
            <person name="Tsang C.C."/>
            <person name="Tang J.Y.M."/>
            <person name="Fong J.Y.H."/>
            <person name="Kinne J."/>
            <person name="Lee H.H."/>
            <person name="Joseph M."/>
            <person name="Jose S."/>
            <person name="Schuster R.K."/>
            <person name="Tang Y."/>
            <person name="Sivakumar S."/>
            <person name="Chen J.H.K."/>
            <person name="Teng J.L.L."/>
            <person name="Lau S.K.P."/>
            <person name="Wernery U."/>
            <person name="Woo P.C.Y."/>
        </authorList>
    </citation>
    <scope>NUCLEOTIDE SEQUENCE [LARGE SCALE GENOMIC DNA]</scope>
    <source>
        <strain evidence="13">KCTC 22644</strain>
    </source>
</reference>
<feature type="transmembrane region" description="Helical" evidence="11">
    <location>
        <begin position="151"/>
        <end position="174"/>
    </location>
</feature>
<feature type="transmembrane region" description="Helical" evidence="11">
    <location>
        <begin position="32"/>
        <end position="55"/>
    </location>
</feature>
<dbReference type="Proteomes" id="UP000245020">
    <property type="component" value="Unassembled WGS sequence"/>
</dbReference>
<evidence type="ECO:0000313" key="13">
    <source>
        <dbReference type="Proteomes" id="UP000245020"/>
    </source>
</evidence>
<dbReference type="GO" id="GO:0019344">
    <property type="term" value="P:cysteine biosynthetic process"/>
    <property type="evidence" value="ECO:0007669"/>
    <property type="project" value="UniProtKB-UniRule"/>
</dbReference>
<keyword evidence="7 11" id="KW-1133">Transmembrane helix</keyword>
<dbReference type="InterPro" id="IPR022985">
    <property type="entry name" value="Sulfate_CysZ"/>
</dbReference>
<dbReference type="EMBL" id="QEWQ01000004">
    <property type="protein sequence ID" value="PWD81018.1"/>
    <property type="molecule type" value="Genomic_DNA"/>
</dbReference>
<evidence type="ECO:0000256" key="9">
    <source>
        <dbReference type="ARBA" id="ARBA00023136"/>
    </source>
</evidence>
<dbReference type="Pfam" id="PF07264">
    <property type="entry name" value="EI24"/>
    <property type="match status" value="1"/>
</dbReference>
<name>A0A2U2AEC7_9GAMM</name>
<feature type="transmembrane region" description="Helical" evidence="11">
    <location>
        <begin position="75"/>
        <end position="101"/>
    </location>
</feature>
<dbReference type="NCBIfam" id="NF003433">
    <property type="entry name" value="PRK04949.1"/>
    <property type="match status" value="1"/>
</dbReference>
<evidence type="ECO:0000256" key="10">
    <source>
        <dbReference type="ARBA" id="ARBA00023192"/>
    </source>
</evidence>